<evidence type="ECO:0000313" key="1">
    <source>
        <dbReference type="EMBL" id="TFY79258.1"/>
    </source>
</evidence>
<evidence type="ECO:0000313" key="2">
    <source>
        <dbReference type="Proteomes" id="UP000298061"/>
    </source>
</evidence>
<keyword evidence="2" id="KW-1185">Reference proteome</keyword>
<dbReference type="OrthoDB" id="2120038at2759"/>
<protein>
    <submittedName>
        <fullName evidence="1">Uncharacterized protein</fullName>
    </submittedName>
</protein>
<dbReference type="PANTHER" id="PTHR42100">
    <property type="entry name" value="OXIDOREDUCTASE 178 KDA SUBUNIT, PUTATIVE (AFU_ORTHOLOGUE AFUA_8G04320)-RELATED"/>
    <property type="match status" value="1"/>
</dbReference>
<dbReference type="EMBL" id="SFCI01000532">
    <property type="protein sequence ID" value="TFY79258.1"/>
    <property type="molecule type" value="Genomic_DNA"/>
</dbReference>
<comment type="caution">
    <text evidence="1">The sequence shown here is derived from an EMBL/GenBank/DDBJ whole genome shotgun (WGS) entry which is preliminary data.</text>
</comment>
<reference evidence="1 2" key="1">
    <citation type="submission" date="2019-02" db="EMBL/GenBank/DDBJ databases">
        <title>Genome sequencing of the rare red list fungi Hericium alpestre (H. flagellum).</title>
        <authorList>
            <person name="Buettner E."/>
            <person name="Kellner H."/>
        </authorList>
    </citation>
    <scope>NUCLEOTIDE SEQUENCE [LARGE SCALE GENOMIC DNA]</scope>
    <source>
        <strain evidence="1 2">DSM 108284</strain>
    </source>
</reference>
<organism evidence="1 2">
    <name type="scientific">Hericium alpestre</name>
    <dbReference type="NCBI Taxonomy" id="135208"/>
    <lineage>
        <taxon>Eukaryota</taxon>
        <taxon>Fungi</taxon>
        <taxon>Dikarya</taxon>
        <taxon>Basidiomycota</taxon>
        <taxon>Agaricomycotina</taxon>
        <taxon>Agaricomycetes</taxon>
        <taxon>Russulales</taxon>
        <taxon>Hericiaceae</taxon>
        <taxon>Hericium</taxon>
    </lineage>
</organism>
<dbReference type="STRING" id="135208.A0A4Z0A0N9"/>
<gene>
    <name evidence="1" type="ORF">EWM64_g4755</name>
</gene>
<accession>A0A4Z0A0N9</accession>
<proteinExistence type="predicted"/>
<dbReference type="Proteomes" id="UP000298061">
    <property type="component" value="Unassembled WGS sequence"/>
</dbReference>
<dbReference type="InterPro" id="IPR034444">
    <property type="entry name" value="Nuo17.8"/>
</dbReference>
<name>A0A4Z0A0N9_9AGAM</name>
<dbReference type="PANTHER" id="PTHR42100:SF1">
    <property type="entry name" value="OXIDOREDUCTASE 178 KDA SUBUNIT, PUTATIVE (AFU_ORTHOLOGUE AFUA_8G04320)-RELATED"/>
    <property type="match status" value="1"/>
</dbReference>
<dbReference type="GO" id="GO:0005739">
    <property type="term" value="C:mitochondrion"/>
    <property type="evidence" value="ECO:0007669"/>
    <property type="project" value="InterPro"/>
</dbReference>
<dbReference type="AlphaFoldDB" id="A0A4Z0A0N9"/>
<sequence>MSLTRVVLAAAHPRPPIISCAQRRFASTDSHTHDVHHQSTDEHYPREGAQIRPTSYIAPLDLFLFLSMPGFNSRIWAYTVLAGLGVVGFYKFAPSSGEDNFISKYIAHYRTPKEVWENWANKHLEFQTQVQENTFIIQHAKLPPVHVYRFPQALDQASPFNVAVGGDVDISNIKVKSDKDL</sequence>